<dbReference type="RefSeq" id="WP_288185228.1">
    <property type="nucleotide sequence ID" value="NZ_LT608335.1"/>
</dbReference>
<accession>A0A212LYI1</accession>
<protein>
    <submittedName>
        <fullName evidence="1">Uncharacterized protein</fullName>
    </submittedName>
</protein>
<evidence type="ECO:0000313" key="1">
    <source>
        <dbReference type="EMBL" id="SCM82576.1"/>
    </source>
</evidence>
<reference evidence="1" key="1">
    <citation type="submission" date="2016-08" db="EMBL/GenBank/DDBJ databases">
        <authorList>
            <person name="Seilhamer J.J."/>
        </authorList>
    </citation>
    <scope>NUCLEOTIDE SEQUENCE</scope>
    <source>
        <strain evidence="1">86</strain>
    </source>
</reference>
<sequence>MSILRIFPGANNKEARLNGLLKYIVASEDKKCWMGMSFSNHPHMIHGYGIPETATLDEISDAFILPHIAYGYPGTRLCYHCLIDFNGLLSASDAGFIAWEINKFLMPYSVQFLQGVHVTKESGMVLWPHTHILINTIMLAGQNVGKKFRMEKPVLYSYKKHMNHVLRRYGLPTIPVYERRPDHGVTYTENGF</sequence>
<dbReference type="EMBL" id="FMJE01000005">
    <property type="protein sequence ID" value="SCM82576.1"/>
    <property type="molecule type" value="Genomic_DNA"/>
</dbReference>
<organism evidence="1">
    <name type="scientific">uncultured Sporomusa sp</name>
    <dbReference type="NCBI Taxonomy" id="307249"/>
    <lineage>
        <taxon>Bacteria</taxon>
        <taxon>Bacillati</taxon>
        <taxon>Bacillota</taxon>
        <taxon>Negativicutes</taxon>
        <taxon>Selenomonadales</taxon>
        <taxon>Sporomusaceae</taxon>
        <taxon>Sporomusa</taxon>
        <taxon>environmental samples</taxon>
    </lineage>
</organism>
<proteinExistence type="predicted"/>
<gene>
    <name evidence="1" type="ORF">KL86SPO_50347</name>
</gene>
<dbReference type="AlphaFoldDB" id="A0A212LYI1"/>
<name>A0A212LYI1_9FIRM</name>